<accession>A0AAD7SYU9</accession>
<comment type="caution">
    <text evidence="2">The sequence shown here is derived from an EMBL/GenBank/DDBJ whole genome shotgun (WGS) entry which is preliminary data.</text>
</comment>
<organism evidence="2 3">
    <name type="scientific">Aldrovandia affinis</name>
    <dbReference type="NCBI Taxonomy" id="143900"/>
    <lineage>
        <taxon>Eukaryota</taxon>
        <taxon>Metazoa</taxon>
        <taxon>Chordata</taxon>
        <taxon>Craniata</taxon>
        <taxon>Vertebrata</taxon>
        <taxon>Euteleostomi</taxon>
        <taxon>Actinopterygii</taxon>
        <taxon>Neopterygii</taxon>
        <taxon>Teleostei</taxon>
        <taxon>Notacanthiformes</taxon>
        <taxon>Halosauridae</taxon>
        <taxon>Aldrovandia</taxon>
    </lineage>
</organism>
<dbReference type="AlphaFoldDB" id="A0AAD7SYU9"/>
<evidence type="ECO:0000256" key="1">
    <source>
        <dbReference type="SAM" id="MobiDB-lite"/>
    </source>
</evidence>
<feature type="compositionally biased region" description="Basic and acidic residues" evidence="1">
    <location>
        <begin position="18"/>
        <end position="37"/>
    </location>
</feature>
<dbReference type="Proteomes" id="UP001221898">
    <property type="component" value="Unassembled WGS sequence"/>
</dbReference>
<reference evidence="2" key="1">
    <citation type="journal article" date="2023" name="Science">
        <title>Genome structures resolve the early diversification of teleost fishes.</title>
        <authorList>
            <person name="Parey E."/>
            <person name="Louis A."/>
            <person name="Montfort J."/>
            <person name="Bouchez O."/>
            <person name="Roques C."/>
            <person name="Iampietro C."/>
            <person name="Lluch J."/>
            <person name="Castinel A."/>
            <person name="Donnadieu C."/>
            <person name="Desvignes T."/>
            <person name="Floi Bucao C."/>
            <person name="Jouanno E."/>
            <person name="Wen M."/>
            <person name="Mejri S."/>
            <person name="Dirks R."/>
            <person name="Jansen H."/>
            <person name="Henkel C."/>
            <person name="Chen W.J."/>
            <person name="Zahm M."/>
            <person name="Cabau C."/>
            <person name="Klopp C."/>
            <person name="Thompson A.W."/>
            <person name="Robinson-Rechavi M."/>
            <person name="Braasch I."/>
            <person name="Lecointre G."/>
            <person name="Bobe J."/>
            <person name="Postlethwait J.H."/>
            <person name="Berthelot C."/>
            <person name="Roest Crollius H."/>
            <person name="Guiguen Y."/>
        </authorList>
    </citation>
    <scope>NUCLEOTIDE SEQUENCE</scope>
    <source>
        <strain evidence="2">NC1722</strain>
    </source>
</reference>
<proteinExistence type="predicted"/>
<protein>
    <submittedName>
        <fullName evidence="2">Uncharacterized protein</fullName>
    </submittedName>
</protein>
<sequence length="116" mass="12490">MPGLSRARGQAQMTAAPETDHHTASWDQTERVEGEKKQRTHSCQIRASKAQQAHSVYHKQVSESPSRANLGRLGFEGGAAWYGVCLSFIILLPGRGVVFGSAEEAAGVGLRVTELS</sequence>
<name>A0AAD7SYU9_9TELE</name>
<evidence type="ECO:0000313" key="2">
    <source>
        <dbReference type="EMBL" id="KAJ8410226.1"/>
    </source>
</evidence>
<feature type="compositionally biased region" description="Polar residues" evidence="1">
    <location>
        <begin position="41"/>
        <end position="54"/>
    </location>
</feature>
<keyword evidence="3" id="KW-1185">Reference proteome</keyword>
<gene>
    <name evidence="2" type="ORF">AAFF_G00202070</name>
</gene>
<evidence type="ECO:0000313" key="3">
    <source>
        <dbReference type="Proteomes" id="UP001221898"/>
    </source>
</evidence>
<feature type="region of interest" description="Disordered" evidence="1">
    <location>
        <begin position="1"/>
        <end position="62"/>
    </location>
</feature>
<dbReference type="EMBL" id="JAINUG010000027">
    <property type="protein sequence ID" value="KAJ8410226.1"/>
    <property type="molecule type" value="Genomic_DNA"/>
</dbReference>